<feature type="compositionally biased region" description="Basic and acidic residues" evidence="1">
    <location>
        <begin position="1"/>
        <end position="23"/>
    </location>
</feature>
<dbReference type="AlphaFoldDB" id="A0A4P5PBZ9"/>
<feature type="region of interest" description="Disordered" evidence="1">
    <location>
        <begin position="1"/>
        <end position="24"/>
    </location>
</feature>
<comment type="caution">
    <text evidence="2">The sequence shown here is derived from an EMBL/GenBank/DDBJ whole genome shotgun (WGS) entry which is preliminary data.</text>
</comment>
<proteinExistence type="predicted"/>
<protein>
    <submittedName>
        <fullName evidence="2">Uncharacterized protein</fullName>
    </submittedName>
</protein>
<gene>
    <name evidence="2" type="ORF">NRIC_17020</name>
</gene>
<dbReference type="EMBL" id="BJCC01000013">
    <property type="protein sequence ID" value="GCF93811.1"/>
    <property type="molecule type" value="Genomic_DNA"/>
</dbReference>
<keyword evidence="3" id="KW-1185">Reference proteome</keyword>
<name>A0A4P5PBZ9_9ENTE</name>
<sequence length="52" mass="5905">MGEANEKNDYSNEKHTGRTEASRHAAKVGLRSFCHKETVSQGELCDRFLAFF</sequence>
<evidence type="ECO:0000313" key="2">
    <source>
        <dbReference type="EMBL" id="GCF93811.1"/>
    </source>
</evidence>
<accession>A0A4P5PBZ9</accession>
<reference evidence="3" key="1">
    <citation type="submission" date="2019-02" db="EMBL/GenBank/DDBJ databases">
        <title>Draft genome sequence of Enterococcus sp. Gos25-1.</title>
        <authorList>
            <person name="Tanaka N."/>
            <person name="Shiwa Y."/>
            <person name="Fujita N."/>
        </authorList>
    </citation>
    <scope>NUCLEOTIDE SEQUENCE [LARGE SCALE GENOMIC DNA]</scope>
    <source>
        <strain evidence="3">Gos25-1</strain>
    </source>
</reference>
<evidence type="ECO:0000256" key="1">
    <source>
        <dbReference type="SAM" id="MobiDB-lite"/>
    </source>
</evidence>
<organism evidence="2 3">
    <name type="scientific">Enterococcus florum</name>
    <dbReference type="NCBI Taxonomy" id="2480627"/>
    <lineage>
        <taxon>Bacteria</taxon>
        <taxon>Bacillati</taxon>
        <taxon>Bacillota</taxon>
        <taxon>Bacilli</taxon>
        <taxon>Lactobacillales</taxon>
        <taxon>Enterococcaceae</taxon>
        <taxon>Enterococcus</taxon>
    </lineage>
</organism>
<dbReference type="Proteomes" id="UP000290567">
    <property type="component" value="Unassembled WGS sequence"/>
</dbReference>
<evidence type="ECO:0000313" key="3">
    <source>
        <dbReference type="Proteomes" id="UP000290567"/>
    </source>
</evidence>